<evidence type="ECO:0000313" key="3">
    <source>
        <dbReference type="Proteomes" id="UP000295146"/>
    </source>
</evidence>
<dbReference type="InterPro" id="IPR050855">
    <property type="entry name" value="NDM-1-like"/>
</dbReference>
<feature type="domain" description="Metallo-beta-lactamase" evidence="1">
    <location>
        <begin position="30"/>
        <end position="217"/>
    </location>
</feature>
<sequence>MLSYSTYVAPSKPAVSNDLPPGEVRRMWSPTAATLIYGERDAILVDPLMTQAEGEDLAGWVAASGKNLTTIFVTHGHGDHWFGAAPVLDRFPDAKPVATAAVVEGMKQNLSPAWLDGFWRDRFPGQLPDRFVVAEPLEGDTFTLEGEQLVAIDLGHTDTDGTSALHVPSIGLVVVGDVAYDEVHLYLAESVAGGIDHWLAALDVLEGLQPTAVVTGHRQADASDDPRYIDETRRYLKAFAAAESRTNTALELYNAVLEEYPNRLNRGVLWNSTRAVKNS</sequence>
<dbReference type="Gene3D" id="3.60.15.10">
    <property type="entry name" value="Ribonuclease Z/Hydroxyacylglutathione hydrolase-like"/>
    <property type="match status" value="1"/>
</dbReference>
<evidence type="ECO:0000313" key="2">
    <source>
        <dbReference type="EMBL" id="TDW69341.1"/>
    </source>
</evidence>
<evidence type="ECO:0000259" key="1">
    <source>
        <dbReference type="SMART" id="SM00849"/>
    </source>
</evidence>
<dbReference type="InterPro" id="IPR036866">
    <property type="entry name" value="RibonucZ/Hydroxyglut_hydro"/>
</dbReference>
<organism evidence="2 3">
    <name type="scientific">Kribbella pratensis</name>
    <dbReference type="NCBI Taxonomy" id="2512112"/>
    <lineage>
        <taxon>Bacteria</taxon>
        <taxon>Bacillati</taxon>
        <taxon>Actinomycetota</taxon>
        <taxon>Actinomycetes</taxon>
        <taxon>Propionibacteriales</taxon>
        <taxon>Kribbellaceae</taxon>
        <taxon>Kribbella</taxon>
    </lineage>
</organism>
<dbReference type="RefSeq" id="WP_202871706.1">
    <property type="nucleotide sequence ID" value="NZ_SODP01000002.1"/>
</dbReference>
<dbReference type="SUPFAM" id="SSF56281">
    <property type="entry name" value="Metallo-hydrolase/oxidoreductase"/>
    <property type="match status" value="1"/>
</dbReference>
<keyword evidence="3" id="KW-1185">Reference proteome</keyword>
<accession>A0A4R8C2R9</accession>
<dbReference type="PANTHER" id="PTHR42951">
    <property type="entry name" value="METALLO-BETA-LACTAMASE DOMAIN-CONTAINING"/>
    <property type="match status" value="1"/>
</dbReference>
<proteinExistence type="predicted"/>
<keyword evidence="2" id="KW-0378">Hydrolase</keyword>
<dbReference type="InterPro" id="IPR001279">
    <property type="entry name" value="Metallo-B-lactamas"/>
</dbReference>
<dbReference type="Pfam" id="PF00753">
    <property type="entry name" value="Lactamase_B"/>
    <property type="match status" value="1"/>
</dbReference>
<dbReference type="CDD" id="cd07739">
    <property type="entry name" value="metallo-hydrolase-like_MBL-fold"/>
    <property type="match status" value="1"/>
</dbReference>
<dbReference type="Proteomes" id="UP000295146">
    <property type="component" value="Unassembled WGS sequence"/>
</dbReference>
<dbReference type="EMBL" id="SODP01000002">
    <property type="protein sequence ID" value="TDW69341.1"/>
    <property type="molecule type" value="Genomic_DNA"/>
</dbReference>
<comment type="caution">
    <text evidence="2">The sequence shown here is derived from an EMBL/GenBank/DDBJ whole genome shotgun (WGS) entry which is preliminary data.</text>
</comment>
<dbReference type="SMART" id="SM00849">
    <property type="entry name" value="Lactamase_B"/>
    <property type="match status" value="1"/>
</dbReference>
<dbReference type="AlphaFoldDB" id="A0A4R8C2R9"/>
<reference evidence="2 3" key="1">
    <citation type="submission" date="2019-03" db="EMBL/GenBank/DDBJ databases">
        <title>Genomic Encyclopedia of Type Strains, Phase III (KMG-III): the genomes of soil and plant-associated and newly described type strains.</title>
        <authorList>
            <person name="Whitman W."/>
        </authorList>
    </citation>
    <scope>NUCLEOTIDE SEQUENCE [LARGE SCALE GENOMIC DNA]</scope>
    <source>
        <strain evidence="2 3">VKM Ac-2573</strain>
    </source>
</reference>
<gene>
    <name evidence="2" type="ORF">EV653_3365</name>
</gene>
<dbReference type="PANTHER" id="PTHR42951:SF14">
    <property type="entry name" value="METALLO-BETA-LACTAMASE SUPERFAMILY PROTEIN"/>
    <property type="match status" value="1"/>
</dbReference>
<name>A0A4R8C2R9_9ACTN</name>
<protein>
    <submittedName>
        <fullName evidence="2">Glyoxylase-like metal-dependent hydrolase (Beta-lactamase superfamily II)</fullName>
    </submittedName>
</protein>
<dbReference type="GO" id="GO:0016787">
    <property type="term" value="F:hydrolase activity"/>
    <property type="evidence" value="ECO:0007669"/>
    <property type="project" value="UniProtKB-KW"/>
</dbReference>